<reference evidence="2" key="1">
    <citation type="submission" date="2016-09" db="EMBL/GenBank/DDBJ databases">
        <authorList>
            <person name="Greninger A.L."/>
            <person name="Jerome K.R."/>
            <person name="Mcnair B."/>
            <person name="Wallis C."/>
            <person name="Fang F."/>
        </authorList>
    </citation>
    <scope>NUCLEOTIDE SEQUENCE [LARGE SCALE GENOMIC DNA]</scope>
    <source>
        <strain evidence="2">BC1_M4</strain>
    </source>
</reference>
<accession>A0A1E3SWI9</accession>
<organism evidence="1 2">
    <name type="scientific">Mycobacterium sherrisii</name>
    <dbReference type="NCBI Taxonomy" id="243061"/>
    <lineage>
        <taxon>Bacteria</taxon>
        <taxon>Bacillati</taxon>
        <taxon>Actinomycetota</taxon>
        <taxon>Actinomycetes</taxon>
        <taxon>Mycobacteriales</taxon>
        <taxon>Mycobacteriaceae</taxon>
        <taxon>Mycobacterium</taxon>
        <taxon>Mycobacterium simiae complex</taxon>
    </lineage>
</organism>
<evidence type="ECO:0000313" key="2">
    <source>
        <dbReference type="Proteomes" id="UP000094224"/>
    </source>
</evidence>
<name>A0A1E3SWI9_9MYCO</name>
<keyword evidence="2" id="KW-1185">Reference proteome</keyword>
<gene>
    <name evidence="1" type="ORF">BHQ21_13220</name>
</gene>
<comment type="caution">
    <text evidence="1">The sequence shown here is derived from an EMBL/GenBank/DDBJ whole genome shotgun (WGS) entry which is preliminary data.</text>
</comment>
<dbReference type="Proteomes" id="UP000094224">
    <property type="component" value="Unassembled WGS sequence"/>
</dbReference>
<proteinExistence type="predicted"/>
<sequence>MMFSRNADAGKAVVLKMGDGIRSALQLKTVFVEWRDRGLSSHIQVEPADRPAVDFLKRATPTLKLGYAEQYLKRYTRKDGPDAYGYAMPSEEPRMQVLALSFDELTSALLEGMPGSVTANLDTRPH</sequence>
<protein>
    <submittedName>
        <fullName evidence="1">Uncharacterized protein</fullName>
    </submittedName>
</protein>
<dbReference type="EMBL" id="MIHC01000020">
    <property type="protein sequence ID" value="ODR05928.1"/>
    <property type="molecule type" value="Genomic_DNA"/>
</dbReference>
<evidence type="ECO:0000313" key="1">
    <source>
        <dbReference type="EMBL" id="ODR05928.1"/>
    </source>
</evidence>
<dbReference type="AlphaFoldDB" id="A0A1E3SWI9"/>